<proteinExistence type="predicted"/>
<protein>
    <submittedName>
        <fullName evidence="1">Uncharacterized protein</fullName>
    </submittedName>
</protein>
<accession>A0A2N9HQ69</accession>
<dbReference type="EMBL" id="OIVN01003924">
    <property type="protein sequence ID" value="SPD14402.1"/>
    <property type="molecule type" value="Genomic_DNA"/>
</dbReference>
<evidence type="ECO:0000313" key="1">
    <source>
        <dbReference type="EMBL" id="SPD14402.1"/>
    </source>
</evidence>
<organism evidence="1">
    <name type="scientific">Fagus sylvatica</name>
    <name type="common">Beechnut</name>
    <dbReference type="NCBI Taxonomy" id="28930"/>
    <lineage>
        <taxon>Eukaryota</taxon>
        <taxon>Viridiplantae</taxon>
        <taxon>Streptophyta</taxon>
        <taxon>Embryophyta</taxon>
        <taxon>Tracheophyta</taxon>
        <taxon>Spermatophyta</taxon>
        <taxon>Magnoliopsida</taxon>
        <taxon>eudicotyledons</taxon>
        <taxon>Gunneridae</taxon>
        <taxon>Pentapetalae</taxon>
        <taxon>rosids</taxon>
        <taxon>fabids</taxon>
        <taxon>Fagales</taxon>
        <taxon>Fagaceae</taxon>
        <taxon>Fagus</taxon>
    </lineage>
</organism>
<gene>
    <name evidence="1" type="ORF">FSB_LOCUS42284</name>
</gene>
<sequence>MVSEPHRREAARETSDGADFSAKWWWRRVNGVAEDANGAWQLPWRQNHHQTTDRMERSLMMVPLCRFGAWKLVFWTSKSLAAREQCHRFFLWRVAAPMAVFPPYNDRSGDDLPIGAGFCRLSDDLCIGVIGSFFGASLLRWRFFFRTTIDRETIFPLVLVFVQGDAWSADLGDHGGSATHGQILPRILAVHEST</sequence>
<dbReference type="AlphaFoldDB" id="A0A2N9HQ69"/>
<reference evidence="1" key="1">
    <citation type="submission" date="2018-02" db="EMBL/GenBank/DDBJ databases">
        <authorList>
            <person name="Cohen D.B."/>
            <person name="Kent A.D."/>
        </authorList>
    </citation>
    <scope>NUCLEOTIDE SEQUENCE</scope>
</reference>
<name>A0A2N9HQ69_FAGSY</name>